<dbReference type="PANTHER" id="PTHR47537">
    <property type="entry name" value="CUBILIN"/>
    <property type="match status" value="1"/>
</dbReference>
<dbReference type="InterPro" id="IPR000859">
    <property type="entry name" value="CUB_dom"/>
</dbReference>
<dbReference type="Pfam" id="PF00057">
    <property type="entry name" value="Ldl_recept_a"/>
    <property type="match status" value="1"/>
</dbReference>
<dbReference type="Proteomes" id="UP000076858">
    <property type="component" value="Unassembled WGS sequence"/>
</dbReference>
<dbReference type="InterPro" id="IPR053207">
    <property type="entry name" value="Non-NMDA_GluR_Accessory"/>
</dbReference>
<feature type="region of interest" description="Disordered" evidence="3">
    <location>
        <begin position="977"/>
        <end position="1011"/>
    </location>
</feature>
<keyword evidence="4" id="KW-0472">Membrane</keyword>
<evidence type="ECO:0000256" key="1">
    <source>
        <dbReference type="ARBA" id="ARBA00023157"/>
    </source>
</evidence>
<dbReference type="SMART" id="SM00192">
    <property type="entry name" value="LDLa"/>
    <property type="match status" value="2"/>
</dbReference>
<dbReference type="PANTHER" id="PTHR47537:SF3">
    <property type="entry name" value="CUB DOMAIN-CONTAINING PROTEIN"/>
    <property type="match status" value="1"/>
</dbReference>
<evidence type="ECO:0000313" key="8">
    <source>
        <dbReference type="Proteomes" id="UP000076858"/>
    </source>
</evidence>
<feature type="compositionally biased region" description="Low complexity" evidence="3">
    <location>
        <begin position="490"/>
        <end position="509"/>
    </location>
</feature>
<organism evidence="7 8">
    <name type="scientific">Daphnia magna</name>
    <dbReference type="NCBI Taxonomy" id="35525"/>
    <lineage>
        <taxon>Eukaryota</taxon>
        <taxon>Metazoa</taxon>
        <taxon>Ecdysozoa</taxon>
        <taxon>Arthropoda</taxon>
        <taxon>Crustacea</taxon>
        <taxon>Branchiopoda</taxon>
        <taxon>Diplostraca</taxon>
        <taxon>Cladocera</taxon>
        <taxon>Anomopoda</taxon>
        <taxon>Daphniidae</taxon>
        <taxon>Daphnia</taxon>
    </lineage>
</organism>
<evidence type="ECO:0000256" key="2">
    <source>
        <dbReference type="PROSITE-ProRule" id="PRU00124"/>
    </source>
</evidence>
<dbReference type="PROSITE" id="PS01180">
    <property type="entry name" value="CUB"/>
    <property type="match status" value="1"/>
</dbReference>
<feature type="region of interest" description="Disordered" evidence="3">
    <location>
        <begin position="793"/>
        <end position="819"/>
    </location>
</feature>
<dbReference type="PROSITE" id="PS50068">
    <property type="entry name" value="LDLRA_2"/>
    <property type="match status" value="1"/>
</dbReference>
<dbReference type="InterPro" id="IPR036055">
    <property type="entry name" value="LDL_receptor-like_sf"/>
</dbReference>
<feature type="domain" description="CUB" evidence="6">
    <location>
        <begin position="307"/>
        <end position="466"/>
    </location>
</feature>
<dbReference type="Gene3D" id="4.10.400.10">
    <property type="entry name" value="Low-density Lipoprotein Receptor"/>
    <property type="match status" value="1"/>
</dbReference>
<protein>
    <recommendedName>
        <fullName evidence="6">CUB domain-containing protein</fullName>
    </recommendedName>
</protein>
<name>A0A164LK99_9CRUS</name>
<dbReference type="EMBL" id="LRGB01003123">
    <property type="protein sequence ID" value="KZS04192.1"/>
    <property type="molecule type" value="Genomic_DNA"/>
</dbReference>
<feature type="compositionally biased region" description="Polar residues" evidence="3">
    <location>
        <begin position="378"/>
        <end position="396"/>
    </location>
</feature>
<dbReference type="InterPro" id="IPR002172">
    <property type="entry name" value="LDrepeatLR_classA_rpt"/>
</dbReference>
<comment type="caution">
    <text evidence="2">Lacks conserved residue(s) required for the propagation of feature annotation.</text>
</comment>
<dbReference type="InterPro" id="IPR035914">
    <property type="entry name" value="Sperma_CUB_dom_sf"/>
</dbReference>
<feature type="region of interest" description="Disordered" evidence="3">
    <location>
        <begin position="1176"/>
        <end position="1203"/>
    </location>
</feature>
<feature type="chain" id="PRO_5007851481" description="CUB domain-containing protein" evidence="5">
    <location>
        <begin position="41"/>
        <end position="1321"/>
    </location>
</feature>
<feature type="compositionally biased region" description="Pro residues" evidence="3">
    <location>
        <begin position="634"/>
        <end position="646"/>
    </location>
</feature>
<dbReference type="STRING" id="35525.A0A164LK99"/>
<proteinExistence type="predicted"/>
<sequence length="1321" mass="144371">MQRIQQRRRRLCHSTRRCLLFSAVVFILIGIHRHHEGVEGAEVATNHGCPVTQFRCSTTGRCVNLNVFCDGRNDCGDNSDEPAQCTHCNRTYYAGIGESYRLLVAWPKLNQMPFLCYLTFMSATQEPPQLLQVRVDTATIGQYVVQQSKDEVNGRCPEGCMQILEGEMQLNQPKVAPSALNNGGTTNTSSGGWPGAWCGASITPRFYYADSKSVTFALHLQTIPQSLLQKSKSLLIAGDTLSSSSITAQQLHPILDLTYKILPRSSAVLRYGGSGGGGNGGNGKGSNMNQLGEPVAGTACSRLFRQCGILSGTTANDNDQDECRVQSPGYPGIYPRNAHCLYRISSPRPGAASPASANAGRHVVALWQNDGRKINLRDWNQPTRDAGHSQRTSRSTAECEASGDYITIYDGVNTLAPVLARFCDGPLPQVVSSSADVTVEFRSSPLDTIYAGWTAIEGFELKVRIMAAENLQPVISSASEIGRSTITGTSSSSSSSSSSSNNNNNNNNNKCQWNVTSSGLSRGQLHSPAQTWPLRTMCHFRFVGRADERVWIYFAKYHFEKENSKRRQQQHQCRNALRIAEGDGSGWDPSTANSSAVGNGTIRLFCRDTRPPPLCERQLPVVANARGSDRSTTTPPPPPPPPPPPCLAGESFLSNGSTLSVQQHLPEGTAFSPWKYVLVYEFFRPHQDGQPLLDVGGSERPINCNRLFSVGRNQSSDGGAVELRGSVKSPQNVFLFGRGGARHLKCVYRFQGDETMRVAIEVTRLRLGGHPGTRCRNRLDPLTHQRRCHMLRSTAIHSSPKDNKNKNNNKNNNNGSSSSTAFLQLRERPWAGQAAGHQILLQRDCLCDTSGLQLPFRYVSTSSAVEVVFNVNGMTHADDYHDFFFEISYEFLGGPAAAAGSSAGSNSHLKCASQSELKPLQGPGGIIKLDGLRGSGLTTSRQNSVCNRQSWLLLPRADRFLFLSTTGFVMNNQLDDAARDKQEQDQEEKEEEKKEEEEEEEEKESYSSDSIDCSTKNRVVVYSAGQVGGEPLAIICPSARSNRRPDGGVKIFSPTFEDDLAGERQDLEDDDEWRLGTQSALSTGGVVIEFIAIQSGSYTLKWLELTPQSLLAVNPFNNKSFRAIPHLGSVSSSPPQQAPAWFFCSTWCPELKACIDSQLWCDGVYDCPSGVDESDQQCHLTGSSDDDNNNNNNMSPTDNEPPTRISAWNVPKVYWYLIAAGSTLLSLFIVVSSVLVCRENGHHHFKQPEVVAGLSSPANISQSSQGSFPPAPVTALNDYVYPPDNVVSGVANVKIVVGGTKTESVDKVSSLYHYDKKMAVS</sequence>
<feature type="region of interest" description="Disordered" evidence="3">
    <location>
        <begin position="485"/>
        <end position="513"/>
    </location>
</feature>
<keyword evidence="4" id="KW-0812">Transmembrane</keyword>
<feature type="region of interest" description="Disordered" evidence="3">
    <location>
        <begin position="619"/>
        <end position="653"/>
    </location>
</feature>
<evidence type="ECO:0000256" key="4">
    <source>
        <dbReference type="SAM" id="Phobius"/>
    </source>
</evidence>
<keyword evidence="8" id="KW-1185">Reference proteome</keyword>
<gene>
    <name evidence="7" type="ORF">APZ42_032461</name>
</gene>
<dbReference type="InterPro" id="IPR056707">
    <property type="entry name" value="DUF7805"/>
</dbReference>
<comment type="caution">
    <text evidence="7">The sequence shown here is derived from an EMBL/GenBank/DDBJ whole genome shotgun (WGS) entry which is preliminary data.</text>
</comment>
<dbReference type="InterPro" id="IPR023415">
    <property type="entry name" value="LDLR_class-A_CS"/>
</dbReference>
<feature type="compositionally biased region" description="Low complexity" evidence="3">
    <location>
        <begin position="806"/>
        <end position="819"/>
    </location>
</feature>
<dbReference type="GO" id="GO:0005886">
    <property type="term" value="C:plasma membrane"/>
    <property type="evidence" value="ECO:0007669"/>
    <property type="project" value="TreeGrafter"/>
</dbReference>
<keyword evidence="4" id="KW-1133">Transmembrane helix</keyword>
<dbReference type="PRINTS" id="PR00261">
    <property type="entry name" value="LDLRECEPTOR"/>
</dbReference>
<feature type="signal peptide" evidence="5">
    <location>
        <begin position="1"/>
        <end position="40"/>
    </location>
</feature>
<dbReference type="SMART" id="SM00042">
    <property type="entry name" value="CUB"/>
    <property type="match status" value="1"/>
</dbReference>
<keyword evidence="5" id="KW-0732">Signal</keyword>
<dbReference type="SUPFAM" id="SSF49854">
    <property type="entry name" value="Spermadhesin, CUB domain"/>
    <property type="match status" value="1"/>
</dbReference>
<reference evidence="7 8" key="1">
    <citation type="submission" date="2016-03" db="EMBL/GenBank/DDBJ databases">
        <title>EvidentialGene: Evidence-directed Construction of Genes on Genomes.</title>
        <authorList>
            <person name="Gilbert D.G."/>
            <person name="Choi J.-H."/>
            <person name="Mockaitis K."/>
            <person name="Colbourne J."/>
            <person name="Pfrender M."/>
        </authorList>
    </citation>
    <scope>NUCLEOTIDE SEQUENCE [LARGE SCALE GENOMIC DNA]</scope>
    <source>
        <strain evidence="7 8">Xinb3</strain>
        <tissue evidence="7">Complete organism</tissue>
    </source>
</reference>
<dbReference type="CDD" id="cd00112">
    <property type="entry name" value="LDLa"/>
    <property type="match status" value="2"/>
</dbReference>
<dbReference type="SUPFAM" id="SSF57424">
    <property type="entry name" value="LDL receptor-like module"/>
    <property type="match status" value="2"/>
</dbReference>
<dbReference type="Gene3D" id="2.60.120.290">
    <property type="entry name" value="Spermadhesin, CUB domain"/>
    <property type="match status" value="1"/>
</dbReference>
<evidence type="ECO:0000259" key="6">
    <source>
        <dbReference type="PROSITE" id="PS01180"/>
    </source>
</evidence>
<feature type="region of interest" description="Disordered" evidence="3">
    <location>
        <begin position="377"/>
        <end position="396"/>
    </location>
</feature>
<dbReference type="OrthoDB" id="10037824at2759"/>
<evidence type="ECO:0000313" key="7">
    <source>
        <dbReference type="EMBL" id="KZS04192.1"/>
    </source>
</evidence>
<feature type="transmembrane region" description="Helical" evidence="4">
    <location>
        <begin position="1213"/>
        <end position="1237"/>
    </location>
</feature>
<evidence type="ECO:0000256" key="3">
    <source>
        <dbReference type="SAM" id="MobiDB-lite"/>
    </source>
</evidence>
<feature type="compositionally biased region" description="Acidic residues" evidence="3">
    <location>
        <begin position="985"/>
        <end position="1003"/>
    </location>
</feature>
<dbReference type="CDD" id="cd00041">
    <property type="entry name" value="CUB"/>
    <property type="match status" value="1"/>
</dbReference>
<evidence type="ECO:0000256" key="5">
    <source>
        <dbReference type="SAM" id="SignalP"/>
    </source>
</evidence>
<dbReference type="Pfam" id="PF25090">
    <property type="entry name" value="DUF7805"/>
    <property type="match status" value="1"/>
</dbReference>
<keyword evidence="1" id="KW-1015">Disulfide bond</keyword>
<accession>A0A164LK99</accession>
<dbReference type="PROSITE" id="PS01209">
    <property type="entry name" value="LDLRA_1"/>
    <property type="match status" value="1"/>
</dbReference>